<proteinExistence type="predicted"/>
<evidence type="ECO:0000256" key="2">
    <source>
        <dbReference type="ARBA" id="ARBA00013106"/>
    </source>
</evidence>
<evidence type="ECO:0000313" key="3">
    <source>
        <dbReference type="EMBL" id="RXZ54937.1"/>
    </source>
</evidence>
<dbReference type="EC" id="3.1.3.25" evidence="2"/>
<evidence type="ECO:0000256" key="1">
    <source>
        <dbReference type="ARBA" id="ARBA00001033"/>
    </source>
</evidence>
<dbReference type="GO" id="GO:0046854">
    <property type="term" value="P:phosphatidylinositol phosphate biosynthetic process"/>
    <property type="evidence" value="ECO:0007669"/>
    <property type="project" value="InterPro"/>
</dbReference>
<dbReference type="OrthoDB" id="9155172at2"/>
<dbReference type="EMBL" id="SDPW01000001">
    <property type="protein sequence ID" value="RXZ54937.1"/>
    <property type="molecule type" value="Genomic_DNA"/>
</dbReference>
<name>A0A4V1QU70_9ACTN</name>
<keyword evidence="4" id="KW-1185">Reference proteome</keyword>
<sequence length="101" mass="10869">MDVKEAVQKAAAYVAEMECLSGEGVEGSPVDDVLRTIRFAVEGTKFDIDKGQWVIEVGFARKWDQASASPLAGLSGALKDNRTFKNVRIDDTTGKVVSYGG</sequence>
<gene>
    <name evidence="3" type="ORF">ET524_10930</name>
</gene>
<reference evidence="3 4" key="1">
    <citation type="submission" date="2019-01" db="EMBL/GenBank/DDBJ databases">
        <title>Senegalimassilia sp. nov. KGMB04484 isolated human feces.</title>
        <authorList>
            <person name="Han K.-I."/>
            <person name="Kim J.-S."/>
            <person name="Lee K.C."/>
            <person name="Suh M.K."/>
            <person name="Eom M.K."/>
            <person name="Lee J.H."/>
            <person name="Park S.-H."/>
            <person name="Kang S.W."/>
            <person name="Park J.-E."/>
            <person name="Oh B.S."/>
            <person name="Yu S.Y."/>
            <person name="Choi S.-H."/>
            <person name="Lee D.H."/>
            <person name="Yoon H."/>
            <person name="Kim B.-Y."/>
            <person name="Lee J.H."/>
            <person name="Lee J.-S."/>
        </authorList>
    </citation>
    <scope>NUCLEOTIDE SEQUENCE [LARGE SCALE GENOMIC DNA]</scope>
    <source>
        <strain evidence="3 4">KGMB04484</strain>
    </source>
</reference>
<accession>A0A4V1QU70</accession>
<dbReference type="InterPro" id="IPR020550">
    <property type="entry name" value="Inositol_monophosphatase_CS"/>
</dbReference>
<organism evidence="3 4">
    <name type="scientific">Senegalimassilia faecalis</name>
    <dbReference type="NCBI Taxonomy" id="2509433"/>
    <lineage>
        <taxon>Bacteria</taxon>
        <taxon>Bacillati</taxon>
        <taxon>Actinomycetota</taxon>
        <taxon>Coriobacteriia</taxon>
        <taxon>Coriobacteriales</taxon>
        <taxon>Coriobacteriaceae</taxon>
        <taxon>Senegalimassilia</taxon>
    </lineage>
</organism>
<dbReference type="AlphaFoldDB" id="A0A4V1QU70"/>
<comment type="caution">
    <text evidence="3">The sequence shown here is derived from an EMBL/GenBank/DDBJ whole genome shotgun (WGS) entry which is preliminary data.</text>
</comment>
<protein>
    <recommendedName>
        <fullName evidence="2">inositol-phosphate phosphatase</fullName>
        <ecNumber evidence="2">3.1.3.25</ecNumber>
    </recommendedName>
</protein>
<dbReference type="PROSITE" id="PS00630">
    <property type="entry name" value="IMP_2"/>
    <property type="match status" value="1"/>
</dbReference>
<comment type="catalytic activity">
    <reaction evidence="1">
        <text>a myo-inositol phosphate + H2O = myo-inositol + phosphate</text>
        <dbReference type="Rhea" id="RHEA:24056"/>
        <dbReference type="ChEBI" id="CHEBI:15377"/>
        <dbReference type="ChEBI" id="CHEBI:17268"/>
        <dbReference type="ChEBI" id="CHEBI:43474"/>
        <dbReference type="ChEBI" id="CHEBI:84139"/>
        <dbReference type="EC" id="3.1.3.25"/>
    </reaction>
</comment>
<dbReference type="GO" id="GO:0052834">
    <property type="term" value="F:inositol monophosphate phosphatase activity"/>
    <property type="evidence" value="ECO:0007669"/>
    <property type="project" value="UniProtKB-EC"/>
</dbReference>
<dbReference type="RefSeq" id="WP_129425806.1">
    <property type="nucleotide sequence ID" value="NZ_SDPW01000001.1"/>
</dbReference>
<evidence type="ECO:0000313" key="4">
    <source>
        <dbReference type="Proteomes" id="UP000293345"/>
    </source>
</evidence>
<dbReference type="Proteomes" id="UP000293345">
    <property type="component" value="Unassembled WGS sequence"/>
</dbReference>